<proteinExistence type="predicted"/>
<gene>
    <name evidence="2" type="ORF">TCAP_05727</name>
</gene>
<feature type="coiled-coil region" evidence="1">
    <location>
        <begin position="56"/>
        <end position="94"/>
    </location>
</feature>
<dbReference type="AlphaFoldDB" id="A0A2K3Q9W8"/>
<evidence type="ECO:0000313" key="3">
    <source>
        <dbReference type="Proteomes" id="UP000236621"/>
    </source>
</evidence>
<protein>
    <submittedName>
        <fullName evidence="2">Uncharacterized protein</fullName>
    </submittedName>
</protein>
<keyword evidence="3" id="KW-1185">Reference proteome</keyword>
<comment type="caution">
    <text evidence="2">The sequence shown here is derived from an EMBL/GenBank/DDBJ whole genome shotgun (WGS) entry which is preliminary data.</text>
</comment>
<dbReference type="EMBL" id="NRSZ01000907">
    <property type="protein sequence ID" value="PNY24338.1"/>
    <property type="molecule type" value="Genomic_DNA"/>
</dbReference>
<dbReference type="STRING" id="45235.A0A2K3Q9W8"/>
<accession>A0A2K3Q9W8</accession>
<name>A0A2K3Q9W8_9HYPO</name>
<dbReference type="Proteomes" id="UP000236621">
    <property type="component" value="Unassembled WGS sequence"/>
</dbReference>
<sequence length="156" mass="17328">REQDAALRLPNFPALARGLKVVSDEAALLANLPAVDGGVRIVDRRDSFEQAIQTRLDRFEQATQATQTSLDSLEENMQRDFDNLAKRIEALDLKVAVTVVTGEVIDTFPRTLGDLESLSIRQVDELLRQLGEPVQGVANERKRLLKYAVGVMTQVV</sequence>
<organism evidence="2 3">
    <name type="scientific">Tolypocladium capitatum</name>
    <dbReference type="NCBI Taxonomy" id="45235"/>
    <lineage>
        <taxon>Eukaryota</taxon>
        <taxon>Fungi</taxon>
        <taxon>Dikarya</taxon>
        <taxon>Ascomycota</taxon>
        <taxon>Pezizomycotina</taxon>
        <taxon>Sordariomycetes</taxon>
        <taxon>Hypocreomycetidae</taxon>
        <taxon>Hypocreales</taxon>
        <taxon>Ophiocordycipitaceae</taxon>
        <taxon>Tolypocladium</taxon>
    </lineage>
</organism>
<feature type="non-terminal residue" evidence="2">
    <location>
        <position position="1"/>
    </location>
</feature>
<reference evidence="2 3" key="1">
    <citation type="submission" date="2017-08" db="EMBL/GenBank/DDBJ databases">
        <title>Harnessing the power of phylogenomics to disentangle the directionality and signatures of interkingdom host jumping in the parasitic fungal genus Tolypocladium.</title>
        <authorList>
            <person name="Quandt C.A."/>
            <person name="Patterson W."/>
            <person name="Spatafora J.W."/>
        </authorList>
    </citation>
    <scope>NUCLEOTIDE SEQUENCE [LARGE SCALE GENOMIC DNA]</scope>
    <source>
        <strain evidence="2 3">CBS 113982</strain>
    </source>
</reference>
<evidence type="ECO:0000256" key="1">
    <source>
        <dbReference type="SAM" id="Coils"/>
    </source>
</evidence>
<evidence type="ECO:0000313" key="2">
    <source>
        <dbReference type="EMBL" id="PNY24338.1"/>
    </source>
</evidence>
<keyword evidence="1" id="KW-0175">Coiled coil</keyword>
<dbReference type="OrthoDB" id="3641511at2759"/>